<keyword evidence="1" id="KW-1133">Transmembrane helix</keyword>
<feature type="transmembrane region" description="Helical" evidence="1">
    <location>
        <begin position="330"/>
        <end position="347"/>
    </location>
</feature>
<feature type="transmembrane region" description="Helical" evidence="1">
    <location>
        <begin position="32"/>
        <end position="53"/>
    </location>
</feature>
<evidence type="ECO:0000256" key="1">
    <source>
        <dbReference type="SAM" id="Phobius"/>
    </source>
</evidence>
<feature type="transmembrane region" description="Helical" evidence="1">
    <location>
        <begin position="304"/>
        <end position="325"/>
    </location>
</feature>
<reference evidence="2 3" key="1">
    <citation type="journal article" date="2012" name="Antonie Van Leeuwenhoek">
        <title>Shewanella litorisediminis sp. nov., a gammaproteobacterium isolated from a tidal flat sediment.</title>
        <authorList>
            <person name="Lee M.H."/>
            <person name="Yoon J.H."/>
        </authorList>
    </citation>
    <scope>NUCLEOTIDE SEQUENCE [LARGE SCALE GENOMIC DNA]</scope>
    <source>
        <strain evidence="2 3">SMK1-12</strain>
    </source>
</reference>
<gene>
    <name evidence="2" type="ORF">JQC75_11590</name>
</gene>
<accession>A0ABX7FZQ1</accession>
<feature type="transmembrane region" description="Helical" evidence="1">
    <location>
        <begin position="9"/>
        <end position="26"/>
    </location>
</feature>
<keyword evidence="3" id="KW-1185">Reference proteome</keyword>
<name>A0ABX7FZQ1_9GAMM</name>
<keyword evidence="1" id="KW-0472">Membrane</keyword>
<keyword evidence="1" id="KW-0812">Transmembrane</keyword>
<proteinExistence type="predicted"/>
<feature type="transmembrane region" description="Helical" evidence="1">
    <location>
        <begin position="183"/>
        <end position="214"/>
    </location>
</feature>
<organism evidence="2 3">
    <name type="scientific">Shewanella litorisediminis</name>
    <dbReference type="NCBI Taxonomy" id="1173586"/>
    <lineage>
        <taxon>Bacteria</taxon>
        <taxon>Pseudomonadati</taxon>
        <taxon>Pseudomonadota</taxon>
        <taxon>Gammaproteobacteria</taxon>
        <taxon>Alteromonadales</taxon>
        <taxon>Shewanellaceae</taxon>
        <taxon>Shewanella</taxon>
    </lineage>
</organism>
<evidence type="ECO:0000313" key="3">
    <source>
        <dbReference type="Proteomes" id="UP000596252"/>
    </source>
</evidence>
<dbReference type="EMBL" id="CP069213">
    <property type="protein sequence ID" value="QRH00527.1"/>
    <property type="molecule type" value="Genomic_DNA"/>
</dbReference>
<feature type="transmembrane region" description="Helical" evidence="1">
    <location>
        <begin position="226"/>
        <end position="251"/>
    </location>
</feature>
<feature type="transmembrane region" description="Helical" evidence="1">
    <location>
        <begin position="113"/>
        <end position="132"/>
    </location>
</feature>
<evidence type="ECO:0008006" key="4">
    <source>
        <dbReference type="Google" id="ProtNLM"/>
    </source>
</evidence>
<feature type="transmembrane region" description="Helical" evidence="1">
    <location>
        <begin position="83"/>
        <end position="101"/>
    </location>
</feature>
<dbReference type="Proteomes" id="UP000596252">
    <property type="component" value="Chromosome"/>
</dbReference>
<evidence type="ECO:0000313" key="2">
    <source>
        <dbReference type="EMBL" id="QRH00527.1"/>
    </source>
</evidence>
<feature type="transmembrane region" description="Helical" evidence="1">
    <location>
        <begin position="60"/>
        <end position="77"/>
    </location>
</feature>
<protein>
    <recommendedName>
        <fullName evidence="4">O-antigen polymerase</fullName>
    </recommendedName>
</protein>
<sequence>MSPSAYIKSGIYVSFFIYVFLAFLDVPLNVPGFNYIVVSLLFFISLSGIVIFNTVNVKDIIFSIFALSLGIGGYFSATISVGALFPFFYLLLWAVMFSFIRKIKPEKQDIIDLLKNAFYFYLLVSIVSFILFKSHYRAFSFDGFFLDRAFHGVEGSPANIDTFCTVFFLAALMSDTYSLQQKIFHFIVFFLVVYFCGTTTPFLILLTVIGYLLIKYFIKLHARRTTVLGIYAVMLAMFYFSIHSEIIYQFLLLATNGRNYIWNEQIFNVFSNFSIQDLFFGNFSNAYVPIHWSSEDTNNPHNGYLFMLIRLGFVVTFGFFAYSLIVVEKISNFQFVILISLLAASVSNSNVFYLSNPIMTLVLVYSILPIQGAKHEKYSTLLR</sequence>
<dbReference type="RefSeq" id="WP_203324250.1">
    <property type="nucleotide sequence ID" value="NZ_CP069213.1"/>
</dbReference>